<keyword evidence="4" id="KW-1185">Reference proteome</keyword>
<feature type="signal peptide" evidence="2">
    <location>
        <begin position="1"/>
        <end position="19"/>
    </location>
</feature>
<reference evidence="3 4" key="1">
    <citation type="submission" date="2020-08" db="EMBL/GenBank/DDBJ databases">
        <title>Genomic Encyclopedia of Type Strains, Phase IV (KMG-IV): sequencing the most valuable type-strain genomes for metagenomic binning, comparative biology and taxonomic classification.</title>
        <authorList>
            <person name="Goeker M."/>
        </authorList>
    </citation>
    <scope>NUCLEOTIDE SEQUENCE [LARGE SCALE GENOMIC DNA]</scope>
    <source>
        <strain evidence="3 4">DSM 44197</strain>
    </source>
</reference>
<dbReference type="EMBL" id="JACJIA010000001">
    <property type="protein sequence ID" value="MBA8948668.1"/>
    <property type="molecule type" value="Genomic_DNA"/>
</dbReference>
<feature type="region of interest" description="Disordered" evidence="1">
    <location>
        <begin position="62"/>
        <end position="84"/>
    </location>
</feature>
<organism evidence="3 4">
    <name type="scientific">Actinomadura namibiensis</name>
    <dbReference type="NCBI Taxonomy" id="182080"/>
    <lineage>
        <taxon>Bacteria</taxon>
        <taxon>Bacillati</taxon>
        <taxon>Actinomycetota</taxon>
        <taxon>Actinomycetes</taxon>
        <taxon>Streptosporangiales</taxon>
        <taxon>Thermomonosporaceae</taxon>
        <taxon>Actinomadura</taxon>
    </lineage>
</organism>
<proteinExistence type="predicted"/>
<evidence type="ECO:0000313" key="4">
    <source>
        <dbReference type="Proteomes" id="UP000572680"/>
    </source>
</evidence>
<sequence>MNRRRIAVLAGAAAMAAGAAVVGLATAGQAGRERRGPDEPAGGAAVVHEVRERPEDVAEYWTEERMRDARPVDMPEGPTGDGRP</sequence>
<dbReference type="Proteomes" id="UP000572680">
    <property type="component" value="Unassembled WGS sequence"/>
</dbReference>
<gene>
    <name evidence="3" type="ORF">HNR61_000266</name>
</gene>
<feature type="chain" id="PRO_5031138046" evidence="2">
    <location>
        <begin position="20"/>
        <end position="84"/>
    </location>
</feature>
<name>A0A7W3LIF7_ACTNM</name>
<dbReference type="RefSeq" id="WP_182841273.1">
    <property type="nucleotide sequence ID" value="NZ_BAAALP010000015.1"/>
</dbReference>
<accession>A0A7W3LIF7</accession>
<comment type="caution">
    <text evidence="3">The sequence shown here is derived from an EMBL/GenBank/DDBJ whole genome shotgun (WGS) entry which is preliminary data.</text>
</comment>
<evidence type="ECO:0000256" key="1">
    <source>
        <dbReference type="SAM" id="MobiDB-lite"/>
    </source>
</evidence>
<feature type="region of interest" description="Disordered" evidence="1">
    <location>
        <begin position="27"/>
        <end position="46"/>
    </location>
</feature>
<dbReference type="AlphaFoldDB" id="A0A7W3LIF7"/>
<protein>
    <submittedName>
        <fullName evidence="3">Uncharacterized protein</fullName>
    </submittedName>
</protein>
<evidence type="ECO:0000256" key="2">
    <source>
        <dbReference type="SAM" id="SignalP"/>
    </source>
</evidence>
<evidence type="ECO:0000313" key="3">
    <source>
        <dbReference type="EMBL" id="MBA8948668.1"/>
    </source>
</evidence>
<feature type="compositionally biased region" description="Basic and acidic residues" evidence="1">
    <location>
        <begin position="62"/>
        <end position="73"/>
    </location>
</feature>
<keyword evidence="2" id="KW-0732">Signal</keyword>